<evidence type="ECO:0000313" key="3">
    <source>
        <dbReference type="Proteomes" id="UP001451303"/>
    </source>
</evidence>
<feature type="region of interest" description="Disordered" evidence="1">
    <location>
        <begin position="181"/>
        <end position="206"/>
    </location>
</feature>
<evidence type="ECO:0000313" key="2">
    <source>
        <dbReference type="EMBL" id="KAL0473890.1"/>
    </source>
</evidence>
<keyword evidence="3" id="KW-1185">Reference proteome</keyword>
<dbReference type="Proteomes" id="UP001451303">
    <property type="component" value="Unassembled WGS sequence"/>
</dbReference>
<sequence length="206" mass="23052">MEASTSNAIKKERGLELQPSQTFTPLIRTLLTFISFPGCKLEATWMTGNKSTVWRQMIRAAVQEASRRARFGGSEPPSYCPATNGDNRGAYLSNVTPSTSQCRISSPQKRLLQYASSRLRDYAMPSIDQSQLAPHLLPQCGRPGCTYALCFFLSDALDGRGSHENQTRQCDQAIYPQPHIGSYPRNIPRRDGERPLRRTRNLGVCQ</sequence>
<evidence type="ECO:0000256" key="1">
    <source>
        <dbReference type="SAM" id="MobiDB-lite"/>
    </source>
</evidence>
<dbReference type="EMBL" id="JAVLET010000002">
    <property type="protein sequence ID" value="KAL0473890.1"/>
    <property type="molecule type" value="Genomic_DNA"/>
</dbReference>
<accession>A0ABR3DMK7</accession>
<comment type="caution">
    <text evidence="2">The sequence shown here is derived from an EMBL/GenBank/DDBJ whole genome shotgun (WGS) entry which is preliminary data.</text>
</comment>
<organism evidence="2 3">
    <name type="scientific">Neurospora intermedia</name>
    <dbReference type="NCBI Taxonomy" id="5142"/>
    <lineage>
        <taxon>Eukaryota</taxon>
        <taxon>Fungi</taxon>
        <taxon>Dikarya</taxon>
        <taxon>Ascomycota</taxon>
        <taxon>Pezizomycotina</taxon>
        <taxon>Sordariomycetes</taxon>
        <taxon>Sordariomycetidae</taxon>
        <taxon>Sordariales</taxon>
        <taxon>Sordariaceae</taxon>
        <taxon>Neurospora</taxon>
    </lineage>
</organism>
<gene>
    <name evidence="2" type="ORF">QR685DRAFT_569898</name>
</gene>
<protein>
    <submittedName>
        <fullName evidence="2">Uncharacterized protein</fullName>
    </submittedName>
</protein>
<reference evidence="2 3" key="1">
    <citation type="submission" date="2023-09" db="EMBL/GenBank/DDBJ databases">
        <title>Multi-omics analysis of a traditional fermented food reveals byproduct-associated fungal strains for waste-to-food upcycling.</title>
        <authorList>
            <consortium name="Lawrence Berkeley National Laboratory"/>
            <person name="Rekdal V.M."/>
            <person name="Villalobos-Escobedo J.M."/>
            <person name="Rodriguez-Valeron N."/>
            <person name="Garcia M.O."/>
            <person name="Vasquez D.P."/>
            <person name="Damayanti I."/>
            <person name="Sorensen P.M."/>
            <person name="Baidoo E.E."/>
            <person name="De Carvalho A.C."/>
            <person name="Riley R."/>
            <person name="Lipzen A."/>
            <person name="He G."/>
            <person name="Yan M."/>
            <person name="Haridas S."/>
            <person name="Daum C."/>
            <person name="Yoshinaga Y."/>
            <person name="Ng V."/>
            <person name="Grigoriev I.V."/>
            <person name="Munk R."/>
            <person name="Nuraida L."/>
            <person name="Wijaya C.H."/>
            <person name="Morales P.-C."/>
            <person name="Keasling J.D."/>
        </authorList>
    </citation>
    <scope>NUCLEOTIDE SEQUENCE [LARGE SCALE GENOMIC DNA]</scope>
    <source>
        <strain evidence="2 3">FGSC 2613</strain>
    </source>
</reference>
<name>A0ABR3DMK7_NEUIN</name>
<proteinExistence type="predicted"/>